<feature type="region of interest" description="Disordered" evidence="1">
    <location>
        <begin position="95"/>
        <end position="134"/>
    </location>
</feature>
<protein>
    <submittedName>
        <fullName evidence="2">7581_t:CDS:1</fullName>
    </submittedName>
</protein>
<feature type="compositionally biased region" description="Basic and acidic residues" evidence="1">
    <location>
        <begin position="99"/>
        <end position="121"/>
    </location>
</feature>
<dbReference type="Proteomes" id="UP000789831">
    <property type="component" value="Unassembled WGS sequence"/>
</dbReference>
<proteinExistence type="predicted"/>
<evidence type="ECO:0000313" key="2">
    <source>
        <dbReference type="EMBL" id="CAG8507215.1"/>
    </source>
</evidence>
<accession>A0A9N8ZU23</accession>
<keyword evidence="3" id="KW-1185">Reference proteome</keyword>
<dbReference type="AlphaFoldDB" id="A0A9N8ZU23"/>
<reference evidence="2" key="1">
    <citation type="submission" date="2021-06" db="EMBL/GenBank/DDBJ databases">
        <authorList>
            <person name="Kallberg Y."/>
            <person name="Tangrot J."/>
            <person name="Rosling A."/>
        </authorList>
    </citation>
    <scope>NUCLEOTIDE SEQUENCE</scope>
    <source>
        <strain evidence="2">MT106</strain>
    </source>
</reference>
<gene>
    <name evidence="2" type="ORF">AGERDE_LOCUS4553</name>
</gene>
<comment type="caution">
    <text evidence="2">The sequence shown here is derived from an EMBL/GenBank/DDBJ whole genome shotgun (WGS) entry which is preliminary data.</text>
</comment>
<name>A0A9N8ZU23_9GLOM</name>
<evidence type="ECO:0000313" key="3">
    <source>
        <dbReference type="Proteomes" id="UP000789831"/>
    </source>
</evidence>
<organism evidence="2 3">
    <name type="scientific">Ambispora gerdemannii</name>
    <dbReference type="NCBI Taxonomy" id="144530"/>
    <lineage>
        <taxon>Eukaryota</taxon>
        <taxon>Fungi</taxon>
        <taxon>Fungi incertae sedis</taxon>
        <taxon>Mucoromycota</taxon>
        <taxon>Glomeromycotina</taxon>
        <taxon>Glomeromycetes</taxon>
        <taxon>Archaeosporales</taxon>
        <taxon>Ambisporaceae</taxon>
        <taxon>Ambispora</taxon>
    </lineage>
</organism>
<evidence type="ECO:0000256" key="1">
    <source>
        <dbReference type="SAM" id="MobiDB-lite"/>
    </source>
</evidence>
<dbReference type="EMBL" id="CAJVPL010000534">
    <property type="protein sequence ID" value="CAG8507215.1"/>
    <property type="molecule type" value="Genomic_DNA"/>
</dbReference>
<sequence>MLGAVLQDKILSEASREQFKNVAAEIDRLQLEYQPKSEGNSWRIFFKNELCPNYISGQRQARYQIQVGKIYQFTTTEGKHTQIITVKEIISKNTSENNRVIENKGDRKSEQKPKGIIKENRPNNQDEVPAVLKC</sequence>